<dbReference type="PANTHER" id="PTHR15011:SF3">
    <property type="entry name" value="APOLIPOPROTEIN F"/>
    <property type="match status" value="1"/>
</dbReference>
<keyword evidence="4" id="KW-0687">Ribonucleoprotein</keyword>
<dbReference type="Proteomes" id="UP000092124">
    <property type="component" value="Unassembled WGS sequence"/>
</dbReference>
<dbReference type="OrthoDB" id="9895613at2759"/>
<proteinExistence type="inferred from homology"/>
<feature type="non-terminal residue" evidence="5">
    <location>
        <position position="1"/>
    </location>
</feature>
<dbReference type="Pfam" id="PF15148">
    <property type="entry name" value="Apolipo_F"/>
    <property type="match status" value="1"/>
</dbReference>
<gene>
    <name evidence="5" type="ORF">A6R68_00409</name>
</gene>
<evidence type="ECO:0000256" key="3">
    <source>
        <dbReference type="ARBA" id="ARBA00022980"/>
    </source>
</evidence>
<evidence type="ECO:0000256" key="1">
    <source>
        <dbReference type="ARBA" id="ARBA00003362"/>
    </source>
</evidence>
<comment type="similarity">
    <text evidence="2">Belongs to the eukaryotic ribosomal protein P1/P2 family.</text>
</comment>
<dbReference type="InterPro" id="IPR038716">
    <property type="entry name" value="P1/P2_N_sf"/>
</dbReference>
<evidence type="ECO:0008006" key="7">
    <source>
        <dbReference type="Google" id="ProtNLM"/>
    </source>
</evidence>
<dbReference type="GO" id="GO:1990904">
    <property type="term" value="C:ribonucleoprotein complex"/>
    <property type="evidence" value="ECO:0007669"/>
    <property type="project" value="UniProtKB-KW"/>
</dbReference>
<sequence length="408" mass="44368">QATFLEDKIDALIKEGGFAVETFCSCLFAKALANVNIESLICTIGTDAPVLAFSPGPSTAAAPNISSLHGTENWVEQEELPNLPKWSYFSMTGLYGYSAPDMHRLRLIVMPIQLLCYLLLCPGDAISYREPTSPSSMLPPSVLGQQLPTSDPLSCQVLLPKSLPGFTHMPPLPKFLVGLALRNALQEAGCQADAWALQLQLYRLGGVEATQALIHHLQELHKSGHSDWQVSVDALSSALQLLAWEQPGPKRVQRSLSTVDCENEKEQSVHDVVGLLPAVGTYYNLGTALYYAIQNCSDKAKERGQDGAIDLGYDLLMAMVGLSGGPAGVVISAALKPAMKAGVQRLIQYYYDEKEVNTPQPETRKDGTSDGSDLEETTMATLVSEVESTSSYWGQTLVKNYRVLAYKR</sequence>
<name>A0A1A6H080_NEOLE</name>
<dbReference type="STRING" id="56216.A0A1A6H080"/>
<evidence type="ECO:0000256" key="4">
    <source>
        <dbReference type="ARBA" id="ARBA00023274"/>
    </source>
</evidence>
<comment type="caution">
    <text evidence="5">The sequence shown here is derived from an EMBL/GenBank/DDBJ whole genome shotgun (WGS) entry which is preliminary data.</text>
</comment>
<reference evidence="5 6" key="1">
    <citation type="submission" date="2016-06" db="EMBL/GenBank/DDBJ databases">
        <title>The Draft Genome Sequence and Annotation of the Desert Woodrat Neotoma lepida.</title>
        <authorList>
            <person name="Campbell M."/>
            <person name="Oakeson K.F."/>
            <person name="Yandell M."/>
            <person name="Halpert J.R."/>
            <person name="Dearing D."/>
        </authorList>
    </citation>
    <scope>NUCLEOTIDE SEQUENCE [LARGE SCALE GENOMIC DNA]</scope>
    <source>
        <strain evidence="5">417</strain>
        <tissue evidence="5">Liver</tissue>
    </source>
</reference>
<dbReference type="AlphaFoldDB" id="A0A1A6H080"/>
<accession>A0A1A6H080</accession>
<comment type="function">
    <text evidence="1">Plays an important role in the elongation step of protein synthesis.</text>
</comment>
<dbReference type="GO" id="GO:0005615">
    <property type="term" value="C:extracellular space"/>
    <property type="evidence" value="ECO:0007669"/>
    <property type="project" value="TreeGrafter"/>
</dbReference>
<dbReference type="InterPro" id="IPR026114">
    <property type="entry name" value="APOF"/>
</dbReference>
<evidence type="ECO:0000313" key="6">
    <source>
        <dbReference type="Proteomes" id="UP000092124"/>
    </source>
</evidence>
<keyword evidence="6" id="KW-1185">Reference proteome</keyword>
<evidence type="ECO:0000313" key="5">
    <source>
        <dbReference type="EMBL" id="OBS71022.1"/>
    </source>
</evidence>
<dbReference type="Gene3D" id="1.10.10.1410">
    <property type="match status" value="1"/>
</dbReference>
<dbReference type="PANTHER" id="PTHR15011">
    <property type="entry name" value="APOLIPOPROTEIN F"/>
    <property type="match status" value="1"/>
</dbReference>
<keyword evidence="3" id="KW-0689">Ribosomal protein</keyword>
<evidence type="ECO:0000256" key="2">
    <source>
        <dbReference type="ARBA" id="ARBA00005436"/>
    </source>
</evidence>
<dbReference type="EMBL" id="LZPO01066261">
    <property type="protein sequence ID" value="OBS71022.1"/>
    <property type="molecule type" value="Genomic_DNA"/>
</dbReference>
<dbReference type="GO" id="GO:0008203">
    <property type="term" value="P:cholesterol metabolic process"/>
    <property type="evidence" value="ECO:0007669"/>
    <property type="project" value="TreeGrafter"/>
</dbReference>
<dbReference type="GO" id="GO:0005840">
    <property type="term" value="C:ribosome"/>
    <property type="evidence" value="ECO:0007669"/>
    <property type="project" value="UniProtKB-KW"/>
</dbReference>
<protein>
    <recommendedName>
        <fullName evidence="7">Apolipoprotein F</fullName>
    </recommendedName>
</protein>
<organism evidence="5 6">
    <name type="scientific">Neotoma lepida</name>
    <name type="common">Desert woodrat</name>
    <dbReference type="NCBI Taxonomy" id="56216"/>
    <lineage>
        <taxon>Eukaryota</taxon>
        <taxon>Metazoa</taxon>
        <taxon>Chordata</taxon>
        <taxon>Craniata</taxon>
        <taxon>Vertebrata</taxon>
        <taxon>Euteleostomi</taxon>
        <taxon>Mammalia</taxon>
        <taxon>Eutheria</taxon>
        <taxon>Euarchontoglires</taxon>
        <taxon>Glires</taxon>
        <taxon>Rodentia</taxon>
        <taxon>Myomorpha</taxon>
        <taxon>Muroidea</taxon>
        <taxon>Cricetidae</taxon>
        <taxon>Neotominae</taxon>
        <taxon>Neotoma</taxon>
    </lineage>
</organism>